<evidence type="ECO:0000256" key="1">
    <source>
        <dbReference type="ARBA" id="ARBA00001970"/>
    </source>
</evidence>
<dbReference type="PANTHER" id="PTHR14239:SF6">
    <property type="entry name" value="METALLOREDUCTASE STEAP2"/>
    <property type="match status" value="1"/>
</dbReference>
<dbReference type="InterPro" id="IPR013130">
    <property type="entry name" value="Fe3_Rdtase_TM_dom"/>
</dbReference>
<evidence type="ECO:0000256" key="17">
    <source>
        <dbReference type="ARBA" id="ARBA00023136"/>
    </source>
</evidence>
<evidence type="ECO:0000256" key="14">
    <source>
        <dbReference type="ARBA" id="ARBA00023004"/>
    </source>
</evidence>
<evidence type="ECO:0008006" key="25">
    <source>
        <dbReference type="Google" id="ProtNLM"/>
    </source>
</evidence>
<name>A0A3S2NXT6_ORYJA</name>
<comment type="cofactor">
    <cofactor evidence="2">
        <name>FAD</name>
        <dbReference type="ChEBI" id="CHEBI:57692"/>
    </cofactor>
</comment>
<evidence type="ECO:0000256" key="15">
    <source>
        <dbReference type="ARBA" id="ARBA00023008"/>
    </source>
</evidence>
<feature type="transmembrane region" description="Helical" evidence="20">
    <location>
        <begin position="565"/>
        <end position="588"/>
    </location>
</feature>
<evidence type="ECO:0000259" key="22">
    <source>
        <dbReference type="Pfam" id="PF03807"/>
    </source>
</evidence>
<dbReference type="InterPro" id="IPR036291">
    <property type="entry name" value="NAD(P)-bd_dom_sf"/>
</dbReference>
<dbReference type="InterPro" id="IPR051267">
    <property type="entry name" value="STEAP_metalloreductase"/>
</dbReference>
<dbReference type="EMBL" id="CM012456">
    <property type="protein sequence ID" value="RVE59167.1"/>
    <property type="molecule type" value="Genomic_DNA"/>
</dbReference>
<evidence type="ECO:0000256" key="13">
    <source>
        <dbReference type="ARBA" id="ARBA00023002"/>
    </source>
</evidence>
<feature type="transmembrane region" description="Helical" evidence="20">
    <location>
        <begin position="349"/>
        <end position="373"/>
    </location>
</feature>
<dbReference type="GO" id="GO:0005886">
    <property type="term" value="C:plasma membrane"/>
    <property type="evidence" value="ECO:0007669"/>
    <property type="project" value="TreeGrafter"/>
</dbReference>
<dbReference type="GO" id="GO:0015677">
    <property type="term" value="P:copper ion import"/>
    <property type="evidence" value="ECO:0007669"/>
    <property type="project" value="TreeGrafter"/>
</dbReference>
<evidence type="ECO:0000313" key="24">
    <source>
        <dbReference type="Proteomes" id="UP000283210"/>
    </source>
</evidence>
<evidence type="ECO:0000259" key="21">
    <source>
        <dbReference type="Pfam" id="PF01794"/>
    </source>
</evidence>
<dbReference type="GO" id="GO:0052851">
    <property type="term" value="F:ferric-chelate reductase (NADPH) activity"/>
    <property type="evidence" value="ECO:0007669"/>
    <property type="project" value="TreeGrafter"/>
</dbReference>
<protein>
    <recommendedName>
        <fullName evidence="25">Pyrroline-5-carboxylate reductase catalytic N-terminal domain-containing protein</fullName>
    </recommendedName>
</protein>
<keyword evidence="7" id="KW-0285">Flavoprotein</keyword>
<accession>A0A3S2NXT6</accession>
<dbReference type="Pfam" id="PF01794">
    <property type="entry name" value="Ferric_reduct"/>
    <property type="match status" value="1"/>
</dbReference>
<comment type="catalytic activity">
    <reaction evidence="18">
        <text>2 Cu(+) + NADP(+) + H(+) = 2 Cu(2+) + NADPH</text>
        <dbReference type="Rhea" id="RHEA:71771"/>
        <dbReference type="ChEBI" id="CHEBI:15378"/>
        <dbReference type="ChEBI" id="CHEBI:29036"/>
        <dbReference type="ChEBI" id="CHEBI:49552"/>
        <dbReference type="ChEBI" id="CHEBI:57783"/>
        <dbReference type="ChEBI" id="CHEBI:58349"/>
    </reaction>
    <physiologicalReaction direction="right-to-left" evidence="18">
        <dbReference type="Rhea" id="RHEA:71773"/>
    </physiologicalReaction>
</comment>
<keyword evidence="10" id="KW-0967">Endosome</keyword>
<evidence type="ECO:0000256" key="9">
    <source>
        <dbReference type="ARBA" id="ARBA00022723"/>
    </source>
</evidence>
<feature type="transmembrane region" description="Helical" evidence="20">
    <location>
        <begin position="524"/>
        <end position="545"/>
    </location>
</feature>
<dbReference type="GO" id="GO:0008823">
    <property type="term" value="F:cupric reductase (NADH) activity"/>
    <property type="evidence" value="ECO:0007669"/>
    <property type="project" value="TreeGrafter"/>
</dbReference>
<evidence type="ECO:0000256" key="6">
    <source>
        <dbReference type="ARBA" id="ARBA00022496"/>
    </source>
</evidence>
<keyword evidence="5" id="KW-0813">Transport</keyword>
<comment type="subcellular location">
    <subcellularLocation>
        <location evidence="3">Endosome membrane</location>
        <topology evidence="3">Multi-pass membrane protein</topology>
    </subcellularLocation>
</comment>
<keyword evidence="15" id="KW-0186">Copper</keyword>
<dbReference type="FunFam" id="3.40.50.720:FF:000051">
    <property type="entry name" value="STEAP2 metalloreductase"/>
    <property type="match status" value="1"/>
</dbReference>
<evidence type="ECO:0000256" key="2">
    <source>
        <dbReference type="ARBA" id="ARBA00001974"/>
    </source>
</evidence>
<feature type="transmembrane region" description="Helical" evidence="20">
    <location>
        <begin position="492"/>
        <end position="512"/>
    </location>
</feature>
<dbReference type="GO" id="GO:0046872">
    <property type="term" value="F:metal ion binding"/>
    <property type="evidence" value="ECO:0007669"/>
    <property type="project" value="UniProtKB-KW"/>
</dbReference>
<dbReference type="PANTHER" id="PTHR14239">
    <property type="entry name" value="DUDULIN-RELATED"/>
    <property type="match status" value="1"/>
</dbReference>
<comment type="similarity">
    <text evidence="4">Belongs to the STEAP family.</text>
</comment>
<organism evidence="23 24">
    <name type="scientific">Oryzias javanicus</name>
    <name type="common">Javanese ricefish</name>
    <name type="synonym">Aplocheilus javanicus</name>
    <dbReference type="NCBI Taxonomy" id="123683"/>
    <lineage>
        <taxon>Eukaryota</taxon>
        <taxon>Metazoa</taxon>
        <taxon>Chordata</taxon>
        <taxon>Craniata</taxon>
        <taxon>Vertebrata</taxon>
        <taxon>Euteleostomi</taxon>
        <taxon>Actinopterygii</taxon>
        <taxon>Neopterygii</taxon>
        <taxon>Teleostei</taxon>
        <taxon>Neoteleostei</taxon>
        <taxon>Acanthomorphata</taxon>
        <taxon>Ovalentaria</taxon>
        <taxon>Atherinomorphae</taxon>
        <taxon>Beloniformes</taxon>
        <taxon>Adrianichthyidae</taxon>
        <taxon>Oryziinae</taxon>
        <taxon>Oryzias</taxon>
    </lineage>
</organism>
<evidence type="ECO:0000256" key="16">
    <source>
        <dbReference type="ARBA" id="ARBA00023065"/>
    </source>
</evidence>
<gene>
    <name evidence="23" type="ORF">OJAV_G00201640</name>
</gene>
<keyword evidence="9" id="KW-0479">Metal-binding</keyword>
<dbReference type="OrthoDB" id="550646at2759"/>
<keyword evidence="17 20" id="KW-0472">Membrane</keyword>
<evidence type="ECO:0000256" key="5">
    <source>
        <dbReference type="ARBA" id="ARBA00022448"/>
    </source>
</evidence>
<evidence type="ECO:0000256" key="20">
    <source>
        <dbReference type="SAM" id="Phobius"/>
    </source>
</evidence>
<dbReference type="Gene3D" id="3.40.50.720">
    <property type="entry name" value="NAD(P)-binding Rossmann-like Domain"/>
    <property type="match status" value="1"/>
</dbReference>
<evidence type="ECO:0000256" key="12">
    <source>
        <dbReference type="ARBA" id="ARBA00022989"/>
    </source>
</evidence>
<evidence type="ECO:0000256" key="3">
    <source>
        <dbReference type="ARBA" id="ARBA00004337"/>
    </source>
</evidence>
<keyword evidence="16" id="KW-0406">Ion transport</keyword>
<comment type="cofactor">
    <cofactor evidence="1">
        <name>heme b</name>
        <dbReference type="ChEBI" id="CHEBI:60344"/>
    </cofactor>
</comment>
<evidence type="ECO:0000256" key="11">
    <source>
        <dbReference type="ARBA" id="ARBA00022827"/>
    </source>
</evidence>
<evidence type="ECO:0000313" key="23">
    <source>
        <dbReference type="EMBL" id="RVE59167.1"/>
    </source>
</evidence>
<dbReference type="SUPFAM" id="SSF51735">
    <property type="entry name" value="NAD(P)-binding Rossmann-fold domains"/>
    <property type="match status" value="1"/>
</dbReference>
<dbReference type="GO" id="GO:0010008">
    <property type="term" value="C:endosome membrane"/>
    <property type="evidence" value="ECO:0007669"/>
    <property type="project" value="UniProtKB-SubCell"/>
</dbReference>
<evidence type="ECO:0000256" key="7">
    <source>
        <dbReference type="ARBA" id="ARBA00022630"/>
    </source>
</evidence>
<dbReference type="Proteomes" id="UP000283210">
    <property type="component" value="Chromosome 20"/>
</dbReference>
<sequence>MVAALCRVGLKKTVGKFPAVRDGSIGTRCAVPRPRPGSAFGSVISLQLGGLVSRRFGASARPRNGAGVCCCVAVSVHPCRLHPQSARCRLRTRQLRSHRSNLKHSCSGGRMDSAFIIEDKRSPGLLSASSAHHLLSTQTFWLPKAVRTRAVDSGSSGLRPAKPTLAILGSGDFSKSLTFRLLRCGFYVVVGSRHPKLAAQSFPHVVDVTHYEDAVRKANIVFLAIRREHYSVLWDLKHLMEGKILVDVSNNRRMNQYAESNAEYLASLLPDSVVVKGFNVISSWAMQQSYPKDASTQVFVCSDSLDARQQIMELAHQLHFQPVDMGTLSSSRYIENIPVRLFHGWKGPVLAAVAFSIFFFFYSFVRDIIYPYFKYKQSDFYKIPIEIVNQTLPTVAITLLALVYLPGQLAAIHQLYYGTKYKLFPKWLEDWLQSRKQLGLISFFLAAVHGLYSFCLPFRRSERYLLLNSAYQQVHANVENSWNEEEVWRVEMYISFGIMSFGLLSILAITSIPSINTSLNWREFSFIQSTLGYIALLIATFHGLLFGWKQAFEKNAYHFYLPPSFVVALVLPVCVILGKTFMLMPCVACKLKKIHMGMDRSELWCQRLEPVGSAANVSPERVTIM</sequence>
<dbReference type="InterPro" id="IPR028939">
    <property type="entry name" value="P5C_Rdtase_cat_N"/>
</dbReference>
<comment type="catalytic activity">
    <reaction evidence="19">
        <text>2 Fe(2+) + NADP(+) + H(+) = 2 Fe(3+) + NADPH</text>
        <dbReference type="Rhea" id="RHEA:71767"/>
        <dbReference type="ChEBI" id="CHEBI:15378"/>
        <dbReference type="ChEBI" id="CHEBI:29033"/>
        <dbReference type="ChEBI" id="CHEBI:29034"/>
        <dbReference type="ChEBI" id="CHEBI:57783"/>
        <dbReference type="ChEBI" id="CHEBI:58349"/>
    </reaction>
    <physiologicalReaction direction="right-to-left" evidence="19">
        <dbReference type="Rhea" id="RHEA:71769"/>
    </physiologicalReaction>
</comment>
<keyword evidence="6" id="KW-0410">Iron transport</keyword>
<dbReference type="Pfam" id="PF03807">
    <property type="entry name" value="F420_oxidored"/>
    <property type="match status" value="1"/>
</dbReference>
<feature type="domain" description="Pyrroline-5-carboxylate reductase catalytic N-terminal" evidence="22">
    <location>
        <begin position="165"/>
        <end position="251"/>
    </location>
</feature>
<evidence type="ECO:0000256" key="10">
    <source>
        <dbReference type="ARBA" id="ARBA00022753"/>
    </source>
</evidence>
<evidence type="ECO:0000256" key="18">
    <source>
        <dbReference type="ARBA" id="ARBA00048958"/>
    </source>
</evidence>
<feature type="domain" description="Ferric oxidoreductase" evidence="21">
    <location>
        <begin position="395"/>
        <end position="538"/>
    </location>
</feature>
<reference evidence="23 24" key="1">
    <citation type="submission" date="2018-11" db="EMBL/GenBank/DDBJ databases">
        <authorList>
            <person name="Lopez-Roques C."/>
            <person name="Donnadieu C."/>
            <person name="Bouchez O."/>
            <person name="Klopp C."/>
            <person name="Cabau C."/>
            <person name="Zahm M."/>
        </authorList>
    </citation>
    <scope>NUCLEOTIDE SEQUENCE [LARGE SCALE GENOMIC DNA]</scope>
    <source>
        <strain evidence="23">RS831</strain>
        <tissue evidence="23">Whole body</tissue>
    </source>
</reference>
<keyword evidence="24" id="KW-1185">Reference proteome</keyword>
<keyword evidence="14" id="KW-0408">Iron</keyword>
<evidence type="ECO:0000256" key="4">
    <source>
        <dbReference type="ARBA" id="ARBA00007729"/>
    </source>
</evidence>
<keyword evidence="11" id="KW-0274">FAD</keyword>
<dbReference type="AlphaFoldDB" id="A0A3S2NXT6"/>
<keyword evidence="12 20" id="KW-1133">Transmembrane helix</keyword>
<feature type="transmembrane region" description="Helical" evidence="20">
    <location>
        <begin position="393"/>
        <end position="417"/>
    </location>
</feature>
<evidence type="ECO:0000256" key="8">
    <source>
        <dbReference type="ARBA" id="ARBA00022692"/>
    </source>
</evidence>
<evidence type="ECO:0000256" key="19">
    <source>
        <dbReference type="ARBA" id="ARBA00049387"/>
    </source>
</evidence>
<proteinExistence type="inferred from homology"/>
<dbReference type="GO" id="GO:0006826">
    <property type="term" value="P:iron ion transport"/>
    <property type="evidence" value="ECO:0007669"/>
    <property type="project" value="UniProtKB-KW"/>
</dbReference>
<keyword evidence="8 20" id="KW-0812">Transmembrane</keyword>
<keyword evidence="13" id="KW-0560">Oxidoreductase</keyword>
<feature type="transmembrane region" description="Helical" evidence="20">
    <location>
        <begin position="438"/>
        <end position="459"/>
    </location>
</feature>
<reference evidence="23 24" key="2">
    <citation type="submission" date="2019-01" db="EMBL/GenBank/DDBJ databases">
        <title>A chromosome length genome reference of the Java medaka (oryzias javanicus).</title>
        <authorList>
            <person name="Herpin A."/>
            <person name="Takehana Y."/>
            <person name="Naruse K."/>
            <person name="Ansai S."/>
            <person name="Kawaguchi M."/>
        </authorList>
    </citation>
    <scope>NUCLEOTIDE SEQUENCE [LARGE SCALE GENOMIC DNA]</scope>
    <source>
        <strain evidence="23">RS831</strain>
        <tissue evidence="23">Whole body</tissue>
    </source>
</reference>